<dbReference type="PROSITE" id="PS50051">
    <property type="entry name" value="MCM_2"/>
    <property type="match status" value="1"/>
</dbReference>
<dbReference type="Gene3D" id="2.40.50.140">
    <property type="entry name" value="Nucleic acid-binding proteins"/>
    <property type="match status" value="1"/>
</dbReference>
<evidence type="ECO:0000256" key="5">
    <source>
        <dbReference type="ARBA" id="ARBA00022705"/>
    </source>
</evidence>
<comment type="similarity">
    <text evidence="3 15">Belongs to the MCM family.</text>
</comment>
<evidence type="ECO:0000256" key="1">
    <source>
        <dbReference type="ARBA" id="ARBA00004123"/>
    </source>
</evidence>
<dbReference type="GO" id="GO:0000727">
    <property type="term" value="P:double-strand break repair via break-induced replication"/>
    <property type="evidence" value="ECO:0007669"/>
    <property type="project" value="TreeGrafter"/>
</dbReference>
<keyword evidence="7 16" id="KW-0378">Hydrolase</keyword>
<evidence type="ECO:0000256" key="9">
    <source>
        <dbReference type="ARBA" id="ARBA00022840"/>
    </source>
</evidence>
<keyword evidence="19" id="KW-1185">Reference proteome</keyword>
<evidence type="ECO:0000259" key="17">
    <source>
        <dbReference type="PROSITE" id="PS50051"/>
    </source>
</evidence>
<dbReference type="EMBL" id="CAJFCW020000001">
    <property type="protein sequence ID" value="CAG9083545.1"/>
    <property type="molecule type" value="Genomic_DNA"/>
</dbReference>
<dbReference type="InterPro" id="IPR012340">
    <property type="entry name" value="NA-bd_OB-fold"/>
</dbReference>
<dbReference type="Gene3D" id="3.30.1640.10">
    <property type="entry name" value="mini-chromosome maintenance (MCM) complex, chain A, domain 1"/>
    <property type="match status" value="1"/>
</dbReference>
<proteinExistence type="inferred from homology"/>
<evidence type="ECO:0000256" key="6">
    <source>
        <dbReference type="ARBA" id="ARBA00022741"/>
    </source>
</evidence>
<evidence type="ECO:0000256" key="7">
    <source>
        <dbReference type="ARBA" id="ARBA00022801"/>
    </source>
</evidence>
<comment type="subcellular location">
    <subcellularLocation>
        <location evidence="2">Cytoplasm</location>
        <location evidence="2">Cytosol</location>
    </subcellularLocation>
    <subcellularLocation>
        <location evidence="1 16">Nucleus</location>
    </subcellularLocation>
</comment>
<dbReference type="Pfam" id="PF14551">
    <property type="entry name" value="MCM_N"/>
    <property type="match status" value="1"/>
</dbReference>
<dbReference type="GO" id="GO:0005829">
    <property type="term" value="C:cytosol"/>
    <property type="evidence" value="ECO:0007669"/>
    <property type="project" value="UniProtKB-SubCell"/>
</dbReference>
<keyword evidence="10 15" id="KW-0238">DNA-binding</keyword>
<dbReference type="PANTHER" id="PTHR11630">
    <property type="entry name" value="DNA REPLICATION LICENSING FACTOR MCM FAMILY MEMBER"/>
    <property type="match status" value="1"/>
</dbReference>
<evidence type="ECO:0000256" key="2">
    <source>
        <dbReference type="ARBA" id="ARBA00004514"/>
    </source>
</evidence>
<dbReference type="AlphaFoldDB" id="A0A811JUA5"/>
<dbReference type="InterPro" id="IPR018525">
    <property type="entry name" value="MCM_CS"/>
</dbReference>
<dbReference type="Gene3D" id="2.20.28.10">
    <property type="match status" value="1"/>
</dbReference>
<comment type="function">
    <text evidence="16">Acts as component of the MCM2-7 complex (MCM complex) which is the replicative helicase essential for 'once per cell cycle' DNA replication initiation and elongation in eukaryotic cells. The active ATPase sites in the MCM2-7 ring are formed through the interaction surfaces of two neighboring subunits such that a critical structure of a conserved arginine finger motif is provided in trans relative to the ATP-binding site of the Walker A box of the adjacent subunit. The six ATPase active sites, however, are likely to contribute differentially to the complex helicase activity.</text>
</comment>
<accession>A0A811JUA5</accession>
<name>A0A811JUA5_9BILA</name>
<dbReference type="CDD" id="cd17756">
    <property type="entry name" value="MCM5"/>
    <property type="match status" value="1"/>
</dbReference>
<evidence type="ECO:0000256" key="14">
    <source>
        <dbReference type="ARBA" id="ARBA00064789"/>
    </source>
</evidence>
<keyword evidence="11 16" id="KW-0539">Nucleus</keyword>
<reference evidence="18" key="1">
    <citation type="submission" date="2020-09" db="EMBL/GenBank/DDBJ databases">
        <authorList>
            <person name="Kikuchi T."/>
        </authorList>
    </citation>
    <scope>NUCLEOTIDE SEQUENCE</scope>
    <source>
        <strain evidence="18">SH1</strain>
    </source>
</reference>
<dbReference type="InterPro" id="IPR008048">
    <property type="entry name" value="MCM5"/>
</dbReference>
<keyword evidence="5 16" id="KW-0235">DNA replication</keyword>
<evidence type="ECO:0000256" key="3">
    <source>
        <dbReference type="ARBA" id="ARBA00008010"/>
    </source>
</evidence>
<dbReference type="Proteomes" id="UP000614601">
    <property type="component" value="Unassembled WGS sequence"/>
</dbReference>
<dbReference type="InterPro" id="IPR054125">
    <property type="entry name" value="MCM5_C"/>
</dbReference>
<dbReference type="GO" id="GO:0005634">
    <property type="term" value="C:nucleus"/>
    <property type="evidence" value="ECO:0007669"/>
    <property type="project" value="UniProtKB-SubCell"/>
</dbReference>
<dbReference type="InterPro" id="IPR001208">
    <property type="entry name" value="MCM_dom"/>
</dbReference>
<dbReference type="Pfam" id="PF00493">
    <property type="entry name" value="MCM"/>
    <property type="match status" value="1"/>
</dbReference>
<evidence type="ECO:0000256" key="15">
    <source>
        <dbReference type="RuleBase" id="RU004070"/>
    </source>
</evidence>
<dbReference type="InterPro" id="IPR003593">
    <property type="entry name" value="AAA+_ATPase"/>
</dbReference>
<evidence type="ECO:0000256" key="16">
    <source>
        <dbReference type="RuleBase" id="RU368063"/>
    </source>
</evidence>
<evidence type="ECO:0000256" key="10">
    <source>
        <dbReference type="ARBA" id="ARBA00023125"/>
    </source>
</evidence>
<dbReference type="GO" id="GO:0017116">
    <property type="term" value="F:single-stranded DNA helicase activity"/>
    <property type="evidence" value="ECO:0007669"/>
    <property type="project" value="TreeGrafter"/>
</dbReference>
<evidence type="ECO:0000256" key="11">
    <source>
        <dbReference type="ARBA" id="ARBA00023242"/>
    </source>
</evidence>
<comment type="subunit">
    <text evidence="14">Component of the MCM2-7 complex. The complex forms a toroidal hexameric ring with the proposed subunit order MCM2-MCM6-MCM4-MCM7-MCM3-MCM5 (By simililarity).</text>
</comment>
<keyword evidence="12 16" id="KW-0131">Cell cycle</keyword>
<protein>
    <recommendedName>
        <fullName evidence="16">DNA replication licensing factor MCM5</fullName>
        <ecNumber evidence="16">3.6.4.12</ecNumber>
    </recommendedName>
</protein>
<dbReference type="Pfam" id="PF21933">
    <property type="entry name" value="MCM5_C"/>
    <property type="match status" value="1"/>
</dbReference>
<dbReference type="OrthoDB" id="10036721at2759"/>
<dbReference type="GO" id="GO:0042555">
    <property type="term" value="C:MCM complex"/>
    <property type="evidence" value="ECO:0007669"/>
    <property type="project" value="UniProtKB-UniRule"/>
</dbReference>
<dbReference type="InterPro" id="IPR041562">
    <property type="entry name" value="MCM_lid"/>
</dbReference>
<sequence length="734" mass="82839">MMAMHGTEVSYRTVNLDKDENIEDEGQQLVAEYKETVEQFRCFFREFFIESFGMHYRDRLKQNYTLHKYMIDISFDDLKTFNEELAMKYQKQPSKYQVSLEAAARDVVDALTHPRPEGQDNVEDIQVIVNMDGAPTSIRRIKSSDVSHLVKVSGIVIAASQVRSRAVKVTLECRTCHHVITDIKVERGLEGFQLPRTCRGSQGTQAQRCPMDPYHIMPDKSVCVDYQTLKLQENPEDVPQGEMPRHMQLYVDRYLTDNVTPGNRVEVTGIFSIKKLFNKQGQKGVDKSMSLIRTPYLRVLGVKVQNNGPGRSDNPIFSPEEEREFQEFAKQGDVYKKISKSIAPSIFGSDDIKASIACMLFGGSRKRLPDGLTRRGDINVLLLGDPGTAKSQLLKFVEKVAPIAVYTSGKGSSAAGLTASVMRDQHSRSFILEGGAMVLADGGVVCIDEFDKMREDDRVAIHEAMEQQTISIAKAGITTTLNSRCSVLAAANSVFGRWDDSKGDENIDFMPTILSRFDTIFVVKDVHDSLRDATLAKHVVAVHMNAEHETRENPDELSLDFLKRYIYYARATCAPRLSEEAAQKLNKHYVQIRNPPEDVQAKSNVIPITVRQLEAIVRLSESLAKMELLPFADVRHVDEALRLFNVSTIAAAAAGHLAGAEGFTNKADGETFARVEKQLKKHFLVGTHVSEHMIVQEFVRQSYSESVIKRVIEYLVKRGELQYRMQRRLLYRIK</sequence>
<comment type="caution">
    <text evidence="18">The sequence shown here is derived from an EMBL/GenBank/DDBJ whole genome shotgun (WGS) entry which is preliminary data.</text>
</comment>
<dbReference type="FunFam" id="3.30.1640.10:FF:000006">
    <property type="entry name" value="DNA helicase"/>
    <property type="match status" value="1"/>
</dbReference>
<dbReference type="GO" id="GO:0043138">
    <property type="term" value="F:3'-5' DNA helicase activity"/>
    <property type="evidence" value="ECO:0007669"/>
    <property type="project" value="TreeGrafter"/>
</dbReference>
<dbReference type="PRINTS" id="PR01657">
    <property type="entry name" value="MCMFAMILY"/>
</dbReference>
<dbReference type="SUPFAM" id="SSF52540">
    <property type="entry name" value="P-loop containing nucleoside triphosphate hydrolases"/>
    <property type="match status" value="1"/>
</dbReference>
<dbReference type="GO" id="GO:0003697">
    <property type="term" value="F:single-stranded DNA binding"/>
    <property type="evidence" value="ECO:0007669"/>
    <property type="project" value="TreeGrafter"/>
</dbReference>
<evidence type="ECO:0000313" key="18">
    <source>
        <dbReference type="EMBL" id="CAD5206893.1"/>
    </source>
</evidence>
<keyword evidence="4" id="KW-0963">Cytoplasm</keyword>
<evidence type="ECO:0000313" key="19">
    <source>
        <dbReference type="Proteomes" id="UP000614601"/>
    </source>
</evidence>
<evidence type="ECO:0000256" key="8">
    <source>
        <dbReference type="ARBA" id="ARBA00022806"/>
    </source>
</evidence>
<keyword evidence="9 15" id="KW-0067">ATP-binding</keyword>
<dbReference type="PANTHER" id="PTHR11630:SF42">
    <property type="entry name" value="DNA REPLICATION LICENSING FACTOR MCM5"/>
    <property type="match status" value="1"/>
</dbReference>
<gene>
    <name evidence="18" type="ORF">BOKJ2_LOCUS1577</name>
</gene>
<evidence type="ECO:0000256" key="13">
    <source>
        <dbReference type="ARBA" id="ARBA00048432"/>
    </source>
</evidence>
<keyword evidence="6 15" id="KW-0547">Nucleotide-binding</keyword>
<dbReference type="GO" id="GO:0003688">
    <property type="term" value="F:DNA replication origin binding"/>
    <property type="evidence" value="ECO:0007669"/>
    <property type="project" value="UniProtKB-UniRule"/>
</dbReference>
<dbReference type="GO" id="GO:0016787">
    <property type="term" value="F:hydrolase activity"/>
    <property type="evidence" value="ECO:0007669"/>
    <property type="project" value="UniProtKB-KW"/>
</dbReference>
<dbReference type="InterPro" id="IPR033762">
    <property type="entry name" value="MCM_OB"/>
</dbReference>
<dbReference type="SMART" id="SM00382">
    <property type="entry name" value="AAA"/>
    <property type="match status" value="1"/>
</dbReference>
<dbReference type="SUPFAM" id="SSF50249">
    <property type="entry name" value="Nucleic acid-binding proteins"/>
    <property type="match status" value="1"/>
</dbReference>
<organism evidence="18 19">
    <name type="scientific">Bursaphelenchus okinawaensis</name>
    <dbReference type="NCBI Taxonomy" id="465554"/>
    <lineage>
        <taxon>Eukaryota</taxon>
        <taxon>Metazoa</taxon>
        <taxon>Ecdysozoa</taxon>
        <taxon>Nematoda</taxon>
        <taxon>Chromadorea</taxon>
        <taxon>Rhabditida</taxon>
        <taxon>Tylenchina</taxon>
        <taxon>Tylenchomorpha</taxon>
        <taxon>Aphelenchoidea</taxon>
        <taxon>Aphelenchoididae</taxon>
        <taxon>Bursaphelenchus</taxon>
    </lineage>
</organism>
<dbReference type="Pfam" id="PF17207">
    <property type="entry name" value="MCM_OB"/>
    <property type="match status" value="1"/>
</dbReference>
<dbReference type="InterPro" id="IPR027925">
    <property type="entry name" value="MCM_N"/>
</dbReference>
<evidence type="ECO:0000256" key="4">
    <source>
        <dbReference type="ARBA" id="ARBA00022490"/>
    </source>
</evidence>
<dbReference type="GO" id="GO:0006270">
    <property type="term" value="P:DNA replication initiation"/>
    <property type="evidence" value="ECO:0007669"/>
    <property type="project" value="UniProtKB-UniRule"/>
</dbReference>
<dbReference type="Pfam" id="PF17855">
    <property type="entry name" value="MCM_lid"/>
    <property type="match status" value="1"/>
</dbReference>
<dbReference type="EC" id="3.6.4.12" evidence="16"/>
<keyword evidence="8 16" id="KW-0347">Helicase</keyword>
<comment type="catalytic activity">
    <reaction evidence="13">
        <text>ATP + H2O = ADP + phosphate + H(+)</text>
        <dbReference type="Rhea" id="RHEA:13065"/>
        <dbReference type="ChEBI" id="CHEBI:15377"/>
        <dbReference type="ChEBI" id="CHEBI:15378"/>
        <dbReference type="ChEBI" id="CHEBI:30616"/>
        <dbReference type="ChEBI" id="CHEBI:43474"/>
        <dbReference type="ChEBI" id="CHEBI:456216"/>
        <dbReference type="EC" id="3.6.4.12"/>
    </reaction>
    <physiologicalReaction direction="left-to-right" evidence="13">
        <dbReference type="Rhea" id="RHEA:13066"/>
    </physiologicalReaction>
</comment>
<dbReference type="GO" id="GO:0005524">
    <property type="term" value="F:ATP binding"/>
    <property type="evidence" value="ECO:0007669"/>
    <property type="project" value="UniProtKB-UniRule"/>
</dbReference>
<evidence type="ECO:0000256" key="12">
    <source>
        <dbReference type="ARBA" id="ARBA00023306"/>
    </source>
</evidence>
<dbReference type="EMBL" id="CAJFDH010000001">
    <property type="protein sequence ID" value="CAD5206893.1"/>
    <property type="molecule type" value="Genomic_DNA"/>
</dbReference>
<feature type="domain" description="MCM C-terminal AAA(+) ATPase" evidence="17">
    <location>
        <begin position="334"/>
        <end position="539"/>
    </location>
</feature>
<dbReference type="PRINTS" id="PR01661">
    <property type="entry name" value="MCMPROTEIN5"/>
</dbReference>
<dbReference type="InterPro" id="IPR027417">
    <property type="entry name" value="P-loop_NTPase"/>
</dbReference>
<dbReference type="PROSITE" id="PS00847">
    <property type="entry name" value="MCM_1"/>
    <property type="match status" value="1"/>
</dbReference>
<dbReference type="SMART" id="SM00350">
    <property type="entry name" value="MCM"/>
    <property type="match status" value="1"/>
</dbReference>
<dbReference type="Proteomes" id="UP000783686">
    <property type="component" value="Unassembled WGS sequence"/>
</dbReference>
<dbReference type="Gene3D" id="3.40.50.300">
    <property type="entry name" value="P-loop containing nucleotide triphosphate hydrolases"/>
    <property type="match status" value="1"/>
</dbReference>
<dbReference type="InterPro" id="IPR031327">
    <property type="entry name" value="MCM"/>
</dbReference>
<dbReference type="FunFam" id="3.40.50.300:FF:000929">
    <property type="entry name" value="DNA helicase"/>
    <property type="match status" value="1"/>
</dbReference>